<reference evidence="4" key="1">
    <citation type="journal article" date="2012" name="Science">
        <title>The Paleozoic origin of enzymatic lignin decomposition reconstructed from 31 fungal genomes.</title>
        <authorList>
            <person name="Floudas D."/>
            <person name="Binder M."/>
            <person name="Riley R."/>
            <person name="Barry K."/>
            <person name="Blanchette R.A."/>
            <person name="Henrissat B."/>
            <person name="Martinez A.T."/>
            <person name="Otillar R."/>
            <person name="Spatafora J.W."/>
            <person name="Yadav J.S."/>
            <person name="Aerts A."/>
            <person name="Benoit I."/>
            <person name="Boyd A."/>
            <person name="Carlson A."/>
            <person name="Copeland A."/>
            <person name="Coutinho P.M."/>
            <person name="de Vries R.P."/>
            <person name="Ferreira P."/>
            <person name="Findley K."/>
            <person name="Foster B."/>
            <person name="Gaskell J."/>
            <person name="Glotzer D."/>
            <person name="Gorecki P."/>
            <person name="Heitman J."/>
            <person name="Hesse C."/>
            <person name="Hori C."/>
            <person name="Igarashi K."/>
            <person name="Jurgens J.A."/>
            <person name="Kallen N."/>
            <person name="Kersten P."/>
            <person name="Kohler A."/>
            <person name="Kuees U."/>
            <person name="Kumar T.K.A."/>
            <person name="Kuo A."/>
            <person name="LaButti K."/>
            <person name="Larrondo L.F."/>
            <person name="Lindquist E."/>
            <person name="Ling A."/>
            <person name="Lombard V."/>
            <person name="Lucas S."/>
            <person name="Lundell T."/>
            <person name="Martin R."/>
            <person name="McLaughlin D.J."/>
            <person name="Morgenstern I."/>
            <person name="Morin E."/>
            <person name="Murat C."/>
            <person name="Nagy L.G."/>
            <person name="Nolan M."/>
            <person name="Ohm R.A."/>
            <person name="Patyshakuliyeva A."/>
            <person name="Rokas A."/>
            <person name="Ruiz-Duenas F.J."/>
            <person name="Sabat G."/>
            <person name="Salamov A."/>
            <person name="Samejima M."/>
            <person name="Schmutz J."/>
            <person name="Slot J.C."/>
            <person name="St John F."/>
            <person name="Stenlid J."/>
            <person name="Sun H."/>
            <person name="Sun S."/>
            <person name="Syed K."/>
            <person name="Tsang A."/>
            <person name="Wiebenga A."/>
            <person name="Young D."/>
            <person name="Pisabarro A."/>
            <person name="Eastwood D.C."/>
            <person name="Martin F."/>
            <person name="Cullen D."/>
            <person name="Grigoriev I.V."/>
            <person name="Hibbett D.S."/>
        </authorList>
    </citation>
    <scope>NUCLEOTIDE SEQUENCE [LARGE SCALE GENOMIC DNA]</scope>
    <source>
        <strain evidence="4">HHB-11173 SS5</strain>
    </source>
</reference>
<dbReference type="PANTHER" id="PTHR33096:SF1">
    <property type="entry name" value="CXC1-LIKE CYSTEINE CLUSTER ASSOCIATED WITH KDZ TRANSPOSASES DOMAIN-CONTAINING PROTEIN"/>
    <property type="match status" value="1"/>
</dbReference>
<dbReference type="InterPro" id="IPR040521">
    <property type="entry name" value="KDZ"/>
</dbReference>
<dbReference type="GeneID" id="18885607"/>
<dbReference type="Pfam" id="PF18758">
    <property type="entry name" value="KDZ"/>
    <property type="match status" value="1"/>
</dbReference>
<dbReference type="HOGENOM" id="CLU_004552_9_1_1"/>
<evidence type="ECO:0000256" key="1">
    <source>
        <dbReference type="SAM" id="Coils"/>
    </source>
</evidence>
<evidence type="ECO:0000256" key="2">
    <source>
        <dbReference type="SAM" id="MobiDB-lite"/>
    </source>
</evidence>
<keyword evidence="4" id="KW-1185">Reference proteome</keyword>
<evidence type="ECO:0000313" key="3">
    <source>
        <dbReference type="EMBL" id="EIN04753.1"/>
    </source>
</evidence>
<dbReference type="eggNOG" id="ENOG502S2AH">
    <property type="taxonomic scope" value="Eukaryota"/>
</dbReference>
<evidence type="ECO:0008006" key="5">
    <source>
        <dbReference type="Google" id="ProtNLM"/>
    </source>
</evidence>
<keyword evidence="1" id="KW-0175">Coiled coil</keyword>
<name>R7S3I1_PUNST</name>
<feature type="non-terminal residue" evidence="3">
    <location>
        <position position="1"/>
    </location>
</feature>
<gene>
    <name evidence="3" type="ORF">PUNSTDRAFT_75840</name>
</gene>
<dbReference type="Proteomes" id="UP000054196">
    <property type="component" value="Unassembled WGS sequence"/>
</dbReference>
<dbReference type="OMA" id="LMCEDED"/>
<protein>
    <recommendedName>
        <fullName evidence="5">CxC1-like cysteine cluster associated with KDZ transposases domain-containing protein</fullName>
    </recommendedName>
</protein>
<dbReference type="RefSeq" id="XP_007388146.1">
    <property type="nucleotide sequence ID" value="XM_007388084.1"/>
</dbReference>
<feature type="region of interest" description="Disordered" evidence="2">
    <location>
        <begin position="75"/>
        <end position="126"/>
    </location>
</feature>
<sequence>RPSAYLRSRCLLCFGGSNFEANKAATLDDVNVIVCLDACFTQKRRASGRRDPAKTHPASVFLPEDEVKAMELEVEQKRGNRASRSKSSTRVDKNLTSRKRKGAPARDRQGGEEEEDRCEGPLTVPNSVLDGCEESFKAADEQREKASTKFFDDTGVMAILCRHDNVLWLVNMTSAGERQHYAIALLNRLFQHLPESFLAGVLYDIGCQLHRSVHKWDLLTGYRERILFGISVFHAYGHEWPCQLTYHPRKCEGFGLSDGEGCERFWSCIDHLVAVLRVSGFYQRMYVLDAQVQHASRIQRRNLGNWLAKKYYACQVRMSDAKHRLEECAIALEILRNEFASQTKAQTRPLQRQSKDAGKRAIDAILLLQNRLIALEESIAKLEKAILKGNCDADSMARRNELLDERDMTKEKKDALERRLDLRTRQDLSSLRASKYLTHRMNALALKNRIRDRLRQRKFEFTGMERSYRTQSSDRKLVAHTATAVHRREPGIQTQARKYNALCKTMSELIRKNEAPARAVPPVPIDMDRLWGLDVDDEIWQDIGLADEYDTADGQPPRWLSDEKVKSGIRHMLEVDRCEEELRHILLERETLQSWLREEWAAVNHALKNAGTQASIFRPSRSC</sequence>
<dbReference type="PANTHER" id="PTHR33096">
    <property type="entry name" value="CXC2 DOMAIN-CONTAINING PROTEIN"/>
    <property type="match status" value="1"/>
</dbReference>
<dbReference type="OrthoDB" id="3237105at2759"/>
<dbReference type="KEGG" id="psq:PUNSTDRAFT_75840"/>
<dbReference type="EMBL" id="JH687553">
    <property type="protein sequence ID" value="EIN04753.1"/>
    <property type="molecule type" value="Genomic_DNA"/>
</dbReference>
<proteinExistence type="predicted"/>
<dbReference type="AlphaFoldDB" id="R7S3I1"/>
<accession>R7S3I1</accession>
<feature type="coiled-coil region" evidence="1">
    <location>
        <begin position="365"/>
        <end position="419"/>
    </location>
</feature>
<organism evidence="3 4">
    <name type="scientific">Punctularia strigosozonata (strain HHB-11173)</name>
    <name type="common">White-rot fungus</name>
    <dbReference type="NCBI Taxonomy" id="741275"/>
    <lineage>
        <taxon>Eukaryota</taxon>
        <taxon>Fungi</taxon>
        <taxon>Dikarya</taxon>
        <taxon>Basidiomycota</taxon>
        <taxon>Agaricomycotina</taxon>
        <taxon>Agaricomycetes</taxon>
        <taxon>Corticiales</taxon>
        <taxon>Punctulariaceae</taxon>
        <taxon>Punctularia</taxon>
    </lineage>
</organism>
<evidence type="ECO:0000313" key="4">
    <source>
        <dbReference type="Proteomes" id="UP000054196"/>
    </source>
</evidence>